<evidence type="ECO:0000313" key="4">
    <source>
        <dbReference type="EnsemblMetazoa" id="CPIJ009122-PA"/>
    </source>
</evidence>
<keyword evidence="1" id="KW-0732">Signal</keyword>
<reference evidence="4" key="2">
    <citation type="submission" date="2021-02" db="UniProtKB">
        <authorList>
            <consortium name="EnsemblMetazoa"/>
        </authorList>
    </citation>
    <scope>IDENTIFICATION</scope>
    <source>
        <strain evidence="4">JHB</strain>
    </source>
</reference>
<dbReference type="GO" id="GO:0006629">
    <property type="term" value="P:lipid metabolic process"/>
    <property type="evidence" value="ECO:0007669"/>
    <property type="project" value="TreeGrafter"/>
</dbReference>
<dbReference type="PANTHER" id="PTHR10612:SF34">
    <property type="entry name" value="APOLIPOPROTEIN D"/>
    <property type="match status" value="1"/>
</dbReference>
<dbReference type="HOGENOM" id="CLU_1385418_0_0_1"/>
<accession>B0WRA5</accession>
<feature type="chain" id="PRO_5011408414" evidence="1">
    <location>
        <begin position="33"/>
        <end position="208"/>
    </location>
</feature>
<evidence type="ECO:0000259" key="2">
    <source>
        <dbReference type="Pfam" id="PF08212"/>
    </source>
</evidence>
<proteinExistence type="predicted"/>
<dbReference type="KEGG" id="cqu:CpipJ_CPIJ009122"/>
<dbReference type="PANTHER" id="PTHR10612">
    <property type="entry name" value="APOLIPOPROTEIN D"/>
    <property type="match status" value="1"/>
</dbReference>
<feature type="domain" description="Lipocalin/cytosolic fatty-acid binding" evidence="2">
    <location>
        <begin position="135"/>
        <end position="204"/>
    </location>
</feature>
<protein>
    <submittedName>
        <fullName evidence="3 4">Neural Lazarillo</fullName>
    </submittedName>
</protein>
<dbReference type="EnsemblMetazoa" id="CPIJ009122-RA">
    <property type="protein sequence ID" value="CPIJ009122-PA"/>
    <property type="gene ID" value="CPIJ009122"/>
</dbReference>
<evidence type="ECO:0000313" key="5">
    <source>
        <dbReference type="Proteomes" id="UP000002320"/>
    </source>
</evidence>
<dbReference type="InterPro" id="IPR012674">
    <property type="entry name" value="Calycin"/>
</dbReference>
<dbReference type="AlphaFoldDB" id="B0WRA5"/>
<dbReference type="STRING" id="7176.B0WRA5"/>
<dbReference type="Gene3D" id="2.40.128.20">
    <property type="match status" value="2"/>
</dbReference>
<reference evidence="3" key="1">
    <citation type="submission" date="2007-03" db="EMBL/GenBank/DDBJ databases">
        <title>Annotation of Culex pipiens quinquefasciatus.</title>
        <authorList>
            <consortium name="The Broad Institute Genome Sequencing Platform"/>
            <person name="Atkinson P.W."/>
            <person name="Hemingway J."/>
            <person name="Christensen B.M."/>
            <person name="Higgs S."/>
            <person name="Kodira C."/>
            <person name="Hannick L."/>
            <person name="Megy K."/>
            <person name="O'Leary S."/>
            <person name="Pearson M."/>
            <person name="Haas B.J."/>
            <person name="Mauceli E."/>
            <person name="Wortman J.R."/>
            <person name="Lee N.H."/>
            <person name="Guigo R."/>
            <person name="Stanke M."/>
            <person name="Alvarado L."/>
            <person name="Amedeo P."/>
            <person name="Antoine C.H."/>
            <person name="Arensburger P."/>
            <person name="Bidwell S.L."/>
            <person name="Crawford M."/>
            <person name="Camaro F."/>
            <person name="Devon K."/>
            <person name="Engels R."/>
            <person name="Hammond M."/>
            <person name="Howarth C."/>
            <person name="Koehrsen M."/>
            <person name="Lawson D."/>
            <person name="Montgomery P."/>
            <person name="Nene V."/>
            <person name="Nusbaum C."/>
            <person name="Puiu D."/>
            <person name="Romero-Severson J."/>
            <person name="Severson D.W."/>
            <person name="Shumway M."/>
            <person name="Sisk P."/>
            <person name="Stolte C."/>
            <person name="Zeng Q."/>
            <person name="Eisenstadt E."/>
            <person name="Fraser-Liggett C."/>
            <person name="Strausberg R."/>
            <person name="Galagan J."/>
            <person name="Birren B."/>
            <person name="Collins F.H."/>
        </authorList>
    </citation>
    <scope>NUCLEOTIDE SEQUENCE [LARGE SCALE GENOMIC DNA]</scope>
    <source>
        <strain evidence="3">JHB</strain>
    </source>
</reference>
<dbReference type="Proteomes" id="UP000002320">
    <property type="component" value="Unassembled WGS sequence"/>
</dbReference>
<dbReference type="EMBL" id="DS232053">
    <property type="protein sequence ID" value="EDS33289.1"/>
    <property type="molecule type" value="Genomic_DNA"/>
</dbReference>
<name>B0WRA5_CULQU</name>
<organism>
    <name type="scientific">Culex quinquefasciatus</name>
    <name type="common">Southern house mosquito</name>
    <name type="synonym">Culex pungens</name>
    <dbReference type="NCBI Taxonomy" id="7176"/>
    <lineage>
        <taxon>Eukaryota</taxon>
        <taxon>Metazoa</taxon>
        <taxon>Ecdysozoa</taxon>
        <taxon>Arthropoda</taxon>
        <taxon>Hexapoda</taxon>
        <taxon>Insecta</taxon>
        <taxon>Pterygota</taxon>
        <taxon>Neoptera</taxon>
        <taxon>Endopterygota</taxon>
        <taxon>Diptera</taxon>
        <taxon>Nematocera</taxon>
        <taxon>Culicoidea</taxon>
        <taxon>Culicidae</taxon>
        <taxon>Culicinae</taxon>
        <taxon>Culicini</taxon>
        <taxon>Culex</taxon>
        <taxon>Culex</taxon>
    </lineage>
</organism>
<dbReference type="GO" id="GO:0005737">
    <property type="term" value="C:cytoplasm"/>
    <property type="evidence" value="ECO:0007669"/>
    <property type="project" value="TreeGrafter"/>
</dbReference>
<keyword evidence="5" id="KW-1185">Reference proteome</keyword>
<dbReference type="GO" id="GO:0000302">
    <property type="term" value="P:response to reactive oxygen species"/>
    <property type="evidence" value="ECO:0007669"/>
    <property type="project" value="TreeGrafter"/>
</dbReference>
<dbReference type="eggNOG" id="KOG4824">
    <property type="taxonomic scope" value="Eukaryota"/>
</dbReference>
<dbReference type="VEuPathDB" id="VectorBase:CQUJHB001223"/>
<dbReference type="InParanoid" id="B0WRA5"/>
<dbReference type="VEuPathDB" id="VectorBase:CPIJ009122"/>
<sequence length="208" mass="23268">MHSNIFFAFSTQLVHLTLVPLLLAAITQIANAQIVALGACPKVPQVADFNPQRYGGLWYEQEKYPFIFELGGKCVTAEYSLSADNTITVVNRQISTIQLTVPIILLASSLLSIDAQIASLGICPDVPKQHDFHPERFVGLWYEQERYPNVFELAAKCVTSEYSMNADTTFTITNKQINSLTGNESKYFGSARRTKISKYQVKFPFACE</sequence>
<evidence type="ECO:0000256" key="1">
    <source>
        <dbReference type="SAM" id="SignalP"/>
    </source>
</evidence>
<dbReference type="OrthoDB" id="565904at2759"/>
<feature type="signal peptide" evidence="1">
    <location>
        <begin position="1"/>
        <end position="32"/>
    </location>
</feature>
<dbReference type="VEuPathDB" id="VectorBase:CQUJHB003259"/>
<feature type="domain" description="Lipocalin/cytosolic fatty-acid binding" evidence="2">
    <location>
        <begin position="52"/>
        <end position="94"/>
    </location>
</feature>
<gene>
    <name evidence="4" type="primary">6042086</name>
    <name evidence="3" type="ORF">CpipJ_CPIJ009122</name>
</gene>
<dbReference type="InterPro" id="IPR000566">
    <property type="entry name" value="Lipocln_cytosolic_FA-bd_dom"/>
</dbReference>
<dbReference type="Pfam" id="PF08212">
    <property type="entry name" value="Lipocalin_2"/>
    <property type="match status" value="2"/>
</dbReference>
<dbReference type="SUPFAM" id="SSF50814">
    <property type="entry name" value="Lipocalins"/>
    <property type="match status" value="2"/>
</dbReference>
<evidence type="ECO:0000313" key="3">
    <source>
        <dbReference type="EMBL" id="EDS33289.1"/>
    </source>
</evidence>